<dbReference type="GO" id="GO:0005524">
    <property type="term" value="F:ATP binding"/>
    <property type="evidence" value="ECO:0007669"/>
    <property type="project" value="UniProtKB-KW"/>
</dbReference>
<keyword evidence="4 11" id="KW-0067">ATP-binding</keyword>
<dbReference type="Gene3D" id="3.10.290.10">
    <property type="entry name" value="RNA-binding S4 domain"/>
    <property type="match status" value="1"/>
</dbReference>
<dbReference type="InterPro" id="IPR024107">
    <property type="entry name" value="Tyr-tRNA-ligase_bac_1"/>
</dbReference>
<dbReference type="EC" id="6.1.1.1" evidence="1 11"/>
<gene>
    <name evidence="13" type="ORF">QSP1433_LOCUS8541</name>
</gene>
<evidence type="ECO:0000313" key="13">
    <source>
        <dbReference type="EMBL" id="CAD9684729.1"/>
    </source>
</evidence>
<dbReference type="EMBL" id="HBHK01013597">
    <property type="protein sequence ID" value="CAD9684729.1"/>
    <property type="molecule type" value="Transcribed_RNA"/>
</dbReference>
<dbReference type="Gene3D" id="3.40.50.620">
    <property type="entry name" value="HUPs"/>
    <property type="match status" value="1"/>
</dbReference>
<evidence type="ECO:0000256" key="2">
    <source>
        <dbReference type="ARBA" id="ARBA00022598"/>
    </source>
</evidence>
<dbReference type="InterPro" id="IPR002307">
    <property type="entry name" value="Tyr-tRNA-ligase"/>
</dbReference>
<accession>A0A7S2WF02</accession>
<dbReference type="PRINTS" id="PR01040">
    <property type="entry name" value="TRNASYNTHTYR"/>
</dbReference>
<dbReference type="InterPro" id="IPR024088">
    <property type="entry name" value="Tyr-tRNA-ligase_bac-type"/>
</dbReference>
<evidence type="ECO:0000259" key="12">
    <source>
        <dbReference type="Pfam" id="PF22421"/>
    </source>
</evidence>
<evidence type="ECO:0000256" key="9">
    <source>
        <dbReference type="ARBA" id="ARBA00048248"/>
    </source>
</evidence>
<dbReference type="Pfam" id="PF22421">
    <property type="entry name" value="SYY_C-terminal"/>
    <property type="match status" value="1"/>
</dbReference>
<keyword evidence="2 11" id="KW-0436">Ligase</keyword>
<organism evidence="13">
    <name type="scientific">Mucochytrium quahogii</name>
    <dbReference type="NCBI Taxonomy" id="96639"/>
    <lineage>
        <taxon>Eukaryota</taxon>
        <taxon>Sar</taxon>
        <taxon>Stramenopiles</taxon>
        <taxon>Bigyra</taxon>
        <taxon>Labyrinthulomycetes</taxon>
        <taxon>Thraustochytrida</taxon>
        <taxon>Thraustochytriidae</taxon>
        <taxon>Mucochytrium</taxon>
    </lineage>
</organism>
<dbReference type="InterPro" id="IPR036986">
    <property type="entry name" value="S4_RNA-bd_sf"/>
</dbReference>
<keyword evidence="6 11" id="KW-0648">Protein biosynthesis</keyword>
<comment type="similarity">
    <text evidence="11">Belongs to the class-I aminoacyl-tRNA synthetase family.</text>
</comment>
<dbReference type="InterPro" id="IPR014729">
    <property type="entry name" value="Rossmann-like_a/b/a_fold"/>
</dbReference>
<dbReference type="Gene3D" id="1.10.240.10">
    <property type="entry name" value="Tyrosyl-Transfer RNA Synthetase"/>
    <property type="match status" value="1"/>
</dbReference>
<keyword evidence="5 10" id="KW-0694">RNA-binding</keyword>
<evidence type="ECO:0000256" key="6">
    <source>
        <dbReference type="ARBA" id="ARBA00022917"/>
    </source>
</evidence>
<dbReference type="NCBIfam" id="TIGR00234">
    <property type="entry name" value="tyrS"/>
    <property type="match status" value="1"/>
</dbReference>
<dbReference type="FunFam" id="1.10.240.10:FF:000001">
    <property type="entry name" value="Tyrosine--tRNA ligase"/>
    <property type="match status" value="1"/>
</dbReference>
<dbReference type="GO" id="GO:0005829">
    <property type="term" value="C:cytosol"/>
    <property type="evidence" value="ECO:0007669"/>
    <property type="project" value="TreeGrafter"/>
</dbReference>
<evidence type="ECO:0000256" key="11">
    <source>
        <dbReference type="RuleBase" id="RU361234"/>
    </source>
</evidence>
<dbReference type="GO" id="GO:0006437">
    <property type="term" value="P:tyrosyl-tRNA aminoacylation"/>
    <property type="evidence" value="ECO:0007669"/>
    <property type="project" value="InterPro"/>
</dbReference>
<reference evidence="13" key="1">
    <citation type="submission" date="2021-01" db="EMBL/GenBank/DDBJ databases">
        <authorList>
            <person name="Corre E."/>
            <person name="Pelletier E."/>
            <person name="Niang G."/>
            <person name="Scheremetjew M."/>
            <person name="Finn R."/>
            <person name="Kale V."/>
            <person name="Holt S."/>
            <person name="Cochrane G."/>
            <person name="Meng A."/>
            <person name="Brown T."/>
            <person name="Cohen L."/>
        </authorList>
    </citation>
    <scope>NUCLEOTIDE SEQUENCE</scope>
    <source>
        <strain evidence="13">NY070348D</strain>
    </source>
</reference>
<dbReference type="InterPro" id="IPR054608">
    <property type="entry name" value="SYY-like_C"/>
</dbReference>
<evidence type="ECO:0000256" key="5">
    <source>
        <dbReference type="ARBA" id="ARBA00022884"/>
    </source>
</evidence>
<dbReference type="AlphaFoldDB" id="A0A7S2WF02"/>
<evidence type="ECO:0000256" key="1">
    <source>
        <dbReference type="ARBA" id="ARBA00013160"/>
    </source>
</evidence>
<evidence type="ECO:0000256" key="7">
    <source>
        <dbReference type="ARBA" id="ARBA00023146"/>
    </source>
</evidence>
<comment type="catalytic activity">
    <reaction evidence="9 11">
        <text>tRNA(Tyr) + L-tyrosine + ATP = L-tyrosyl-tRNA(Tyr) + AMP + diphosphate + H(+)</text>
        <dbReference type="Rhea" id="RHEA:10220"/>
        <dbReference type="Rhea" id="RHEA-COMP:9706"/>
        <dbReference type="Rhea" id="RHEA-COMP:9707"/>
        <dbReference type="ChEBI" id="CHEBI:15378"/>
        <dbReference type="ChEBI" id="CHEBI:30616"/>
        <dbReference type="ChEBI" id="CHEBI:33019"/>
        <dbReference type="ChEBI" id="CHEBI:58315"/>
        <dbReference type="ChEBI" id="CHEBI:78442"/>
        <dbReference type="ChEBI" id="CHEBI:78536"/>
        <dbReference type="ChEBI" id="CHEBI:456215"/>
        <dbReference type="EC" id="6.1.1.1"/>
    </reaction>
</comment>
<dbReference type="GO" id="GO:0003723">
    <property type="term" value="F:RNA binding"/>
    <property type="evidence" value="ECO:0007669"/>
    <property type="project" value="UniProtKB-KW"/>
</dbReference>
<dbReference type="GO" id="GO:0005739">
    <property type="term" value="C:mitochondrion"/>
    <property type="evidence" value="ECO:0007669"/>
    <property type="project" value="TreeGrafter"/>
</dbReference>
<keyword evidence="7 11" id="KW-0030">Aminoacyl-tRNA synthetase</keyword>
<protein>
    <recommendedName>
        <fullName evidence="1 11">Tyrosine--tRNA ligase</fullName>
        <ecNumber evidence="1 11">6.1.1.1</ecNumber>
    </recommendedName>
    <alternativeName>
        <fullName evidence="8 11">Tyrosyl-tRNA synthetase</fullName>
    </alternativeName>
</protein>
<dbReference type="CDD" id="cd00805">
    <property type="entry name" value="TyrRS_core"/>
    <property type="match status" value="1"/>
</dbReference>
<dbReference type="GO" id="GO:0004831">
    <property type="term" value="F:tyrosine-tRNA ligase activity"/>
    <property type="evidence" value="ECO:0007669"/>
    <property type="project" value="UniProtKB-EC"/>
</dbReference>
<dbReference type="PANTHER" id="PTHR11766">
    <property type="entry name" value="TYROSYL-TRNA SYNTHETASE"/>
    <property type="match status" value="1"/>
</dbReference>
<dbReference type="SUPFAM" id="SSF52374">
    <property type="entry name" value="Nucleotidylyl transferase"/>
    <property type="match status" value="1"/>
</dbReference>
<feature type="domain" description="Tyrosine--tRNA ligase SYY-like C-terminal" evidence="12">
    <location>
        <begin position="365"/>
        <end position="444"/>
    </location>
</feature>
<dbReference type="PANTHER" id="PTHR11766:SF0">
    <property type="entry name" value="TYROSINE--TRNA LIGASE, MITOCHONDRIAL"/>
    <property type="match status" value="1"/>
</dbReference>
<dbReference type="PROSITE" id="PS50889">
    <property type="entry name" value="S4"/>
    <property type="match status" value="1"/>
</dbReference>
<sequence>MSMHRLVEGLSRRGRVAATTCGSAGAVDGILEKVFQETVQCKQAPPAVYLGIDPTSDGLHVGHLVGVLALKQFQQKGWKPIAVVGGATGLIGDPSGRDTERQLLDESAVRSNIMGLQKDLARVLDFQQPSSGAGPQAILENNLDWFQNMSALDLLRDVGKHFRIATMLGRESVKSRLGRGDEGMSFTEFSYQLLQGYDFLHLYRKHNCRVQIGGSDQWGNIVSGVDLIRRVESKTDALGLTVPLLTTKSGQKLGKSSGNAVWLNPEKTSDYLFYQYFIRTEDSDVEDLLLKLTDLDEAEIVQVMSDHRAEPFKRGAQKVLAREVMTLIRGKERLSSAITASQVLFGGSLGEVDSTTLIELARDSEMPSSVLNLDSVVNQPLVDLAYSASVCKSRNEAKRLVASRGLYINNRRVESVDEVFDIDKHAIDGKVVLVRSGKRNYVLVVLE</sequence>
<keyword evidence="3 11" id="KW-0547">Nucleotide-binding</keyword>
<dbReference type="SUPFAM" id="SSF55174">
    <property type="entry name" value="Alpha-L RNA-binding motif"/>
    <property type="match status" value="1"/>
</dbReference>
<dbReference type="HAMAP" id="MF_02006">
    <property type="entry name" value="Tyr_tRNA_synth_type1"/>
    <property type="match status" value="1"/>
</dbReference>
<evidence type="ECO:0000256" key="8">
    <source>
        <dbReference type="ARBA" id="ARBA00033323"/>
    </source>
</evidence>
<dbReference type="InterPro" id="IPR002305">
    <property type="entry name" value="aa-tRNA-synth_Ic"/>
</dbReference>
<dbReference type="PROSITE" id="PS00178">
    <property type="entry name" value="AA_TRNA_LIGASE_I"/>
    <property type="match status" value="1"/>
</dbReference>
<name>A0A7S2WF02_9STRA</name>
<evidence type="ECO:0000256" key="4">
    <source>
        <dbReference type="ARBA" id="ARBA00022840"/>
    </source>
</evidence>
<evidence type="ECO:0000256" key="3">
    <source>
        <dbReference type="ARBA" id="ARBA00022741"/>
    </source>
</evidence>
<proteinExistence type="inferred from homology"/>
<evidence type="ECO:0000256" key="10">
    <source>
        <dbReference type="PROSITE-ProRule" id="PRU00182"/>
    </source>
</evidence>
<dbReference type="InterPro" id="IPR001412">
    <property type="entry name" value="aa-tRNA-synth_I_CS"/>
</dbReference>
<dbReference type="Pfam" id="PF00579">
    <property type="entry name" value="tRNA-synt_1b"/>
    <property type="match status" value="1"/>
</dbReference>